<organism evidence="1 2">
    <name type="scientific">Melastoma candidum</name>
    <dbReference type="NCBI Taxonomy" id="119954"/>
    <lineage>
        <taxon>Eukaryota</taxon>
        <taxon>Viridiplantae</taxon>
        <taxon>Streptophyta</taxon>
        <taxon>Embryophyta</taxon>
        <taxon>Tracheophyta</taxon>
        <taxon>Spermatophyta</taxon>
        <taxon>Magnoliopsida</taxon>
        <taxon>eudicotyledons</taxon>
        <taxon>Gunneridae</taxon>
        <taxon>Pentapetalae</taxon>
        <taxon>rosids</taxon>
        <taxon>malvids</taxon>
        <taxon>Myrtales</taxon>
        <taxon>Melastomataceae</taxon>
        <taxon>Melastomatoideae</taxon>
        <taxon>Melastomateae</taxon>
        <taxon>Melastoma</taxon>
    </lineage>
</organism>
<dbReference type="Proteomes" id="UP001057402">
    <property type="component" value="Chromosome 6"/>
</dbReference>
<dbReference type="EMBL" id="CM042885">
    <property type="protein sequence ID" value="KAI4367219.1"/>
    <property type="molecule type" value="Genomic_DNA"/>
</dbReference>
<evidence type="ECO:0000313" key="2">
    <source>
        <dbReference type="Proteomes" id="UP001057402"/>
    </source>
</evidence>
<gene>
    <name evidence="1" type="ORF">MLD38_022982</name>
</gene>
<accession>A0ACB9QQ04</accession>
<name>A0ACB9QQ04_9MYRT</name>
<keyword evidence="2" id="KW-1185">Reference proteome</keyword>
<protein>
    <submittedName>
        <fullName evidence="1">Uncharacterized protein</fullName>
    </submittedName>
</protein>
<comment type="caution">
    <text evidence="1">The sequence shown here is derived from an EMBL/GenBank/DDBJ whole genome shotgun (WGS) entry which is preliminary data.</text>
</comment>
<reference evidence="2" key="1">
    <citation type="journal article" date="2023" name="Front. Plant Sci.">
        <title>Chromosomal-level genome assembly of Melastoma candidum provides insights into trichome evolution.</title>
        <authorList>
            <person name="Zhong Y."/>
            <person name="Wu W."/>
            <person name="Sun C."/>
            <person name="Zou P."/>
            <person name="Liu Y."/>
            <person name="Dai S."/>
            <person name="Zhou R."/>
        </authorList>
    </citation>
    <scope>NUCLEOTIDE SEQUENCE [LARGE SCALE GENOMIC DNA]</scope>
</reference>
<proteinExistence type="predicted"/>
<sequence length="192" mass="20663">MESYAFVLVSLIAIASVSHSVAQSLTHGAFPVEKLLINPIPTVTQLQFYMQAVDTGGNETTYRVSNSSITDSSPAKFGFVDIFDNLLTETPDPSSNIVGRSQGIFGTSDLSEVAVYNDLNVYFTSGIYNGSTLHIAGRFPVFTGYRELFVAGGTGYFRLATGIVTLREIAVDSMTMSAVVEFNVTVVHPILA</sequence>
<evidence type="ECO:0000313" key="1">
    <source>
        <dbReference type="EMBL" id="KAI4367219.1"/>
    </source>
</evidence>